<evidence type="ECO:0000313" key="2">
    <source>
        <dbReference type="Proteomes" id="UP000030853"/>
    </source>
</evidence>
<reference evidence="1 2" key="1">
    <citation type="submission" date="2014-11" db="EMBL/GenBank/DDBJ databases">
        <title>Genome sequencing of Pantoea rodasii ND03.</title>
        <authorList>
            <person name="Muhamad Yunos N.Y."/>
            <person name="Chan K.-G."/>
        </authorList>
    </citation>
    <scope>NUCLEOTIDE SEQUENCE [LARGE SCALE GENOMIC DNA]</scope>
    <source>
        <strain evidence="1 2">ND03</strain>
    </source>
</reference>
<organism evidence="1 2">
    <name type="scientific">Pantoea rodasii</name>
    <dbReference type="NCBI Taxonomy" id="1076549"/>
    <lineage>
        <taxon>Bacteria</taxon>
        <taxon>Pseudomonadati</taxon>
        <taxon>Pseudomonadota</taxon>
        <taxon>Gammaproteobacteria</taxon>
        <taxon>Enterobacterales</taxon>
        <taxon>Erwiniaceae</taxon>
        <taxon>Pantoea</taxon>
    </lineage>
</organism>
<accession>A0A0B1R9L3</accession>
<protein>
    <submittedName>
        <fullName evidence="1">Uncharacterized protein</fullName>
    </submittedName>
</protein>
<sequence>MKRALLNYINHRLEQTTSEPMEQLVYISAKLSIIASPVAWGVKRMDSEDMLYLNKKGAERLLTNHGGKNDYLYPLYKNVKMAFD</sequence>
<comment type="caution">
    <text evidence="1">The sequence shown here is derived from an EMBL/GenBank/DDBJ whole genome shotgun (WGS) entry which is preliminary data.</text>
</comment>
<dbReference type="AlphaFoldDB" id="A0A0B1R9L3"/>
<proteinExistence type="predicted"/>
<dbReference type="RefSeq" id="WP_039327961.1">
    <property type="nucleotide sequence ID" value="NZ_JTJJ01000011.1"/>
</dbReference>
<evidence type="ECO:0000313" key="1">
    <source>
        <dbReference type="EMBL" id="KHJ69698.1"/>
    </source>
</evidence>
<dbReference type="Proteomes" id="UP000030853">
    <property type="component" value="Unassembled WGS sequence"/>
</dbReference>
<gene>
    <name evidence="1" type="ORF">QU24_02250</name>
</gene>
<dbReference type="EMBL" id="JTJJ01000011">
    <property type="protein sequence ID" value="KHJ69698.1"/>
    <property type="molecule type" value="Genomic_DNA"/>
</dbReference>
<name>A0A0B1R9L3_9GAMM</name>